<dbReference type="EMBL" id="ML996220">
    <property type="protein sequence ID" value="KAF2730323.1"/>
    <property type="molecule type" value="Genomic_DNA"/>
</dbReference>
<keyword evidence="3" id="KW-1185">Reference proteome</keyword>
<dbReference type="Proteomes" id="UP000799444">
    <property type="component" value="Unassembled WGS sequence"/>
</dbReference>
<sequence length="319" mass="34521">MKRKFSNIMECTTMEAQRFIERIKCKNNISESTGAPVMGAAPSRYPTTFATPPSTPVMVATPSRHPTPLASGGRRISRRHIVCDAGAGCNMVHDRVMGGITDNAGAVFDPSVFDSSMFLDDTIQTMQRRKVTDHVGPSSASAHGQQHWHQNTAMGNITDHAGPSWASAPGQQHWNKTVQDTVMEDITDIAGPSSTSSPIQPDQYKVVPFHELPPQILAKLPVNAIDKKIVCVAYPNGTNVTTDMIPQGTSFLGVNYMDAVPDHATVPDHAILSNAGNGKEPDNGSTRPSEGNEPLHNTMHKTMMMKEKEGPDKEGGDNR</sequence>
<comment type="caution">
    <text evidence="2">The sequence shown here is derived from an EMBL/GenBank/DDBJ whole genome shotgun (WGS) entry which is preliminary data.</text>
</comment>
<protein>
    <submittedName>
        <fullName evidence="2">Uncharacterized protein</fullName>
    </submittedName>
</protein>
<evidence type="ECO:0000313" key="3">
    <source>
        <dbReference type="Proteomes" id="UP000799444"/>
    </source>
</evidence>
<evidence type="ECO:0000313" key="2">
    <source>
        <dbReference type="EMBL" id="KAF2730323.1"/>
    </source>
</evidence>
<gene>
    <name evidence="2" type="ORF">EJ04DRAFT_586448</name>
</gene>
<reference evidence="2" key="1">
    <citation type="journal article" date="2020" name="Stud. Mycol.">
        <title>101 Dothideomycetes genomes: a test case for predicting lifestyles and emergence of pathogens.</title>
        <authorList>
            <person name="Haridas S."/>
            <person name="Albert R."/>
            <person name="Binder M."/>
            <person name="Bloem J."/>
            <person name="Labutti K."/>
            <person name="Salamov A."/>
            <person name="Andreopoulos B."/>
            <person name="Baker S."/>
            <person name="Barry K."/>
            <person name="Bills G."/>
            <person name="Bluhm B."/>
            <person name="Cannon C."/>
            <person name="Castanera R."/>
            <person name="Culley D."/>
            <person name="Daum C."/>
            <person name="Ezra D."/>
            <person name="Gonzalez J."/>
            <person name="Henrissat B."/>
            <person name="Kuo A."/>
            <person name="Liang C."/>
            <person name="Lipzen A."/>
            <person name="Lutzoni F."/>
            <person name="Magnuson J."/>
            <person name="Mondo S."/>
            <person name="Nolan M."/>
            <person name="Ohm R."/>
            <person name="Pangilinan J."/>
            <person name="Park H.-J."/>
            <person name="Ramirez L."/>
            <person name="Alfaro M."/>
            <person name="Sun H."/>
            <person name="Tritt A."/>
            <person name="Yoshinaga Y."/>
            <person name="Zwiers L.-H."/>
            <person name="Turgeon B."/>
            <person name="Goodwin S."/>
            <person name="Spatafora J."/>
            <person name="Crous P."/>
            <person name="Grigoriev I."/>
        </authorList>
    </citation>
    <scope>NUCLEOTIDE SEQUENCE</scope>
    <source>
        <strain evidence="2">CBS 125425</strain>
    </source>
</reference>
<feature type="compositionally biased region" description="Basic and acidic residues" evidence="1">
    <location>
        <begin position="304"/>
        <end position="319"/>
    </location>
</feature>
<feature type="region of interest" description="Disordered" evidence="1">
    <location>
        <begin position="269"/>
        <end position="319"/>
    </location>
</feature>
<proteinExistence type="predicted"/>
<accession>A0A9P4QMW7</accession>
<dbReference type="AlphaFoldDB" id="A0A9P4QMW7"/>
<evidence type="ECO:0000256" key="1">
    <source>
        <dbReference type="SAM" id="MobiDB-lite"/>
    </source>
</evidence>
<name>A0A9P4QMW7_9PLEO</name>
<organism evidence="2 3">
    <name type="scientific">Polyplosphaeria fusca</name>
    <dbReference type="NCBI Taxonomy" id="682080"/>
    <lineage>
        <taxon>Eukaryota</taxon>
        <taxon>Fungi</taxon>
        <taxon>Dikarya</taxon>
        <taxon>Ascomycota</taxon>
        <taxon>Pezizomycotina</taxon>
        <taxon>Dothideomycetes</taxon>
        <taxon>Pleosporomycetidae</taxon>
        <taxon>Pleosporales</taxon>
        <taxon>Tetraplosphaeriaceae</taxon>
        <taxon>Polyplosphaeria</taxon>
    </lineage>
</organism>